<name>A0A1J5SYF1_9ZZZZ</name>
<reference evidence="1" key="1">
    <citation type="submission" date="2016-10" db="EMBL/GenBank/DDBJ databases">
        <title>Sequence of Gallionella enrichment culture.</title>
        <authorList>
            <person name="Poehlein A."/>
            <person name="Muehling M."/>
            <person name="Daniel R."/>
        </authorList>
    </citation>
    <scope>NUCLEOTIDE SEQUENCE</scope>
</reference>
<keyword evidence="1" id="KW-0378">Hydrolase</keyword>
<dbReference type="GO" id="GO:0016811">
    <property type="term" value="F:hydrolase activity, acting on carbon-nitrogen (but not peptide) bonds, in linear amides"/>
    <property type="evidence" value="ECO:0007669"/>
    <property type="project" value="TreeGrafter"/>
</dbReference>
<dbReference type="PANTHER" id="PTHR12993:SF29">
    <property type="entry name" value="BLR3841 PROTEIN"/>
    <property type="match status" value="1"/>
</dbReference>
<dbReference type="AlphaFoldDB" id="A0A1J5SYF1"/>
<gene>
    <name evidence="1" type="primary">mca_1</name>
    <name evidence="1" type="ORF">GALL_128620</name>
</gene>
<evidence type="ECO:0000313" key="1">
    <source>
        <dbReference type="EMBL" id="OIR05046.1"/>
    </source>
</evidence>
<dbReference type="EC" id="3.5.1.115" evidence="1"/>
<protein>
    <submittedName>
        <fullName evidence="1">Mycothiol S-conjugate amidase</fullName>
        <ecNumber evidence="1">3.5.1.115</ecNumber>
    </submittedName>
</protein>
<dbReference type="InterPro" id="IPR003737">
    <property type="entry name" value="GlcNAc_PI_deacetylase-related"/>
</dbReference>
<dbReference type="InterPro" id="IPR024078">
    <property type="entry name" value="LmbE-like_dom_sf"/>
</dbReference>
<accession>A0A1J5SYF1</accession>
<organism evidence="1">
    <name type="scientific">mine drainage metagenome</name>
    <dbReference type="NCBI Taxonomy" id="410659"/>
    <lineage>
        <taxon>unclassified sequences</taxon>
        <taxon>metagenomes</taxon>
        <taxon>ecological metagenomes</taxon>
    </lineage>
</organism>
<dbReference type="SUPFAM" id="SSF102588">
    <property type="entry name" value="LmbE-like"/>
    <property type="match status" value="1"/>
</dbReference>
<dbReference type="Pfam" id="PF02585">
    <property type="entry name" value="PIG-L"/>
    <property type="match status" value="1"/>
</dbReference>
<dbReference type="PANTHER" id="PTHR12993">
    <property type="entry name" value="N-ACETYLGLUCOSAMINYL-PHOSPHATIDYLINOSITOL DE-N-ACETYLASE-RELATED"/>
    <property type="match status" value="1"/>
</dbReference>
<proteinExistence type="predicted"/>
<dbReference type="EMBL" id="MLJW01000053">
    <property type="protein sequence ID" value="OIR05046.1"/>
    <property type="molecule type" value="Genomic_DNA"/>
</dbReference>
<dbReference type="Gene3D" id="3.40.50.10320">
    <property type="entry name" value="LmbE-like"/>
    <property type="match status" value="1"/>
</dbReference>
<sequence>MTTIKKYNYFFQLLFCSLLFVMSNAANATVVVITPHPDDAEASCGGLIANTIASGEKVIIITMTGGELGIGGKTNEEARLIREKEARNAASILGAEIIFFGAVDASLVSDAINTEKLKQLLLKIKPTIVTAPWPMDVHPDHQATGMLAWRVFQDNQLSFQLFFYETTNSPHTKTFQFVPTDYVDISDQMEKKKQAVYQHKSQGPNEWYGMYETLATVRGYEADVRFAEAYIRANNSSGLGGRSNKTEKILSIKK</sequence>
<comment type="caution">
    <text evidence="1">The sequence shown here is derived from an EMBL/GenBank/DDBJ whole genome shotgun (WGS) entry which is preliminary data.</text>
</comment>